<reference evidence="2 3" key="1">
    <citation type="journal article" date="2014" name="Agronomy (Basel)">
        <title>A Draft Genome Sequence for Ensete ventricosum, the Drought-Tolerant Tree Against Hunger.</title>
        <authorList>
            <person name="Harrison J."/>
            <person name="Moore K.A."/>
            <person name="Paszkiewicz K."/>
            <person name="Jones T."/>
            <person name="Grant M."/>
            <person name="Ambacheew D."/>
            <person name="Muzemil S."/>
            <person name="Studholme D.J."/>
        </authorList>
    </citation>
    <scope>NUCLEOTIDE SEQUENCE [LARGE SCALE GENOMIC DNA]</scope>
</reference>
<dbReference type="AlphaFoldDB" id="A0A427ARQ7"/>
<accession>A0A427ARQ7</accession>
<dbReference type="Proteomes" id="UP000287651">
    <property type="component" value="Unassembled WGS sequence"/>
</dbReference>
<evidence type="ECO:0000313" key="3">
    <source>
        <dbReference type="Proteomes" id="UP000287651"/>
    </source>
</evidence>
<organism evidence="2 3">
    <name type="scientific">Ensete ventricosum</name>
    <name type="common">Abyssinian banana</name>
    <name type="synonym">Musa ensete</name>
    <dbReference type="NCBI Taxonomy" id="4639"/>
    <lineage>
        <taxon>Eukaryota</taxon>
        <taxon>Viridiplantae</taxon>
        <taxon>Streptophyta</taxon>
        <taxon>Embryophyta</taxon>
        <taxon>Tracheophyta</taxon>
        <taxon>Spermatophyta</taxon>
        <taxon>Magnoliopsida</taxon>
        <taxon>Liliopsida</taxon>
        <taxon>Zingiberales</taxon>
        <taxon>Musaceae</taxon>
        <taxon>Ensete</taxon>
    </lineage>
</organism>
<dbReference type="EMBL" id="AMZH03001562">
    <property type="protein sequence ID" value="RRT78886.1"/>
    <property type="molecule type" value="Genomic_DNA"/>
</dbReference>
<feature type="region of interest" description="Disordered" evidence="1">
    <location>
        <begin position="1"/>
        <end position="23"/>
    </location>
</feature>
<feature type="compositionally biased region" description="Basic and acidic residues" evidence="1">
    <location>
        <begin position="67"/>
        <end position="84"/>
    </location>
</feature>
<name>A0A427ARQ7_ENSVE</name>
<gene>
    <name evidence="2" type="ORF">B296_00009490</name>
</gene>
<proteinExistence type="predicted"/>
<evidence type="ECO:0000256" key="1">
    <source>
        <dbReference type="SAM" id="MobiDB-lite"/>
    </source>
</evidence>
<evidence type="ECO:0000313" key="2">
    <source>
        <dbReference type="EMBL" id="RRT78886.1"/>
    </source>
</evidence>
<comment type="caution">
    <text evidence="2">The sequence shown here is derived from an EMBL/GenBank/DDBJ whole genome shotgun (WGS) entry which is preliminary data.</text>
</comment>
<feature type="region of interest" description="Disordered" evidence="1">
    <location>
        <begin position="62"/>
        <end position="91"/>
    </location>
</feature>
<sequence>MKVKKSVSHAVSRLVPPPPTEVSVEVARECPTHGGEKRLDGGGSELPKKKMKVTVSKTLRRVAPKGTSEKAHRDKGKELAEAIESHNCPPP</sequence>
<protein>
    <submittedName>
        <fullName evidence="2">Uncharacterized protein</fullName>
    </submittedName>
</protein>